<proteinExistence type="predicted"/>
<evidence type="ECO:0008006" key="5">
    <source>
        <dbReference type="Google" id="ProtNLM"/>
    </source>
</evidence>
<accession>A0A7Y4GWT8</accession>
<dbReference type="RefSeq" id="WP_171582546.1">
    <property type="nucleotide sequence ID" value="NZ_JAAVLX010000010.1"/>
</dbReference>
<feature type="coiled-coil region" evidence="1">
    <location>
        <begin position="436"/>
        <end position="463"/>
    </location>
</feature>
<gene>
    <name evidence="3" type="ORF">HCN58_27825</name>
</gene>
<dbReference type="Proteomes" id="UP000544122">
    <property type="component" value="Unassembled WGS sequence"/>
</dbReference>
<evidence type="ECO:0000313" key="3">
    <source>
        <dbReference type="EMBL" id="NOJ43331.1"/>
    </source>
</evidence>
<feature type="compositionally biased region" description="Low complexity" evidence="2">
    <location>
        <begin position="551"/>
        <end position="565"/>
    </location>
</feature>
<reference evidence="3 4" key="1">
    <citation type="submission" date="2020-03" db="EMBL/GenBank/DDBJ databases">
        <title>Bradyrhizobium diversity isolated from nodules of Indigofera sp.</title>
        <authorList>
            <person name="Klepa M."/>
            <person name="Helene L."/>
            <person name="Hungria M."/>
        </authorList>
    </citation>
    <scope>NUCLEOTIDE SEQUENCE [LARGE SCALE GENOMIC DNA]</scope>
    <source>
        <strain evidence="3 4">WSM 1791</strain>
    </source>
</reference>
<sequence>MERKIAEPTVPRDKSLRVVETTFVQRKQILDWGSAKNELLADRLKPNQPLSPANSKVARQSTPALERKQAIEHQQGCDSAEVLARALTSSLREELDTLRSATEAARIKQKQALDQERDRAGALAREVSSLWVELDRARIAGSEGAQAVEAETMQRQALEQERGKADALARELTSLRAELDAARIAGSEAAQAVEAEKMQRQALEQERGKADALARELTSLRAELDAARIAGSEAAQAVEAETMQRQALEQERGKADAFARELTSLRAELDAARIAGSEAAQAVEAERKQKQALEQERGKADAFARELTSLRAELDAARIAGSEAAQAVEAETMQRQALEQERGKADALARELTSLRAELDAARVAGPEAAQAAEAKVEQKEALNQERDRAEALARELTTLRGELDAARAAGLEAVRSAEAAKIERKLAFGKERDKSETLARELALAQKEVEEHSARLAAAHAEVLQVTETNRAIVAEQKLVLGSERDRADTLAREVISLRKELEAGGRQIVALNALRALPSRESGIDGSQERMAGSSSSTTERNGRSPEISAEAAASTSGRSSASELPRPEAQSTARDAASNMGPKVAMEIERSTSVSGASSRSLVDEYRLLARATALLRQADINGARLLLEHALERGSARAAFMLAETYDARLLQLWHARGTSGDLTKARELYERAREGGIEDAKDRIESLK</sequence>
<evidence type="ECO:0000256" key="1">
    <source>
        <dbReference type="SAM" id="Coils"/>
    </source>
</evidence>
<organism evidence="3 4">
    <name type="scientific">Bradyrhizobium australiense</name>
    <dbReference type="NCBI Taxonomy" id="2721161"/>
    <lineage>
        <taxon>Bacteria</taxon>
        <taxon>Pseudomonadati</taxon>
        <taxon>Pseudomonadota</taxon>
        <taxon>Alphaproteobacteria</taxon>
        <taxon>Hyphomicrobiales</taxon>
        <taxon>Nitrobacteraceae</taxon>
        <taxon>Bradyrhizobium</taxon>
    </lineage>
</organism>
<protein>
    <recommendedName>
        <fullName evidence="5">TolA protein</fullName>
    </recommendedName>
</protein>
<dbReference type="AlphaFoldDB" id="A0A7Y4GWT8"/>
<dbReference type="InterPro" id="IPR011990">
    <property type="entry name" value="TPR-like_helical_dom_sf"/>
</dbReference>
<dbReference type="SUPFAM" id="SSF81901">
    <property type="entry name" value="HCP-like"/>
    <property type="match status" value="1"/>
</dbReference>
<evidence type="ECO:0000256" key="2">
    <source>
        <dbReference type="SAM" id="MobiDB-lite"/>
    </source>
</evidence>
<name>A0A7Y4GWT8_9BRAD</name>
<dbReference type="Gene3D" id="1.25.40.10">
    <property type="entry name" value="Tetratricopeptide repeat domain"/>
    <property type="match status" value="1"/>
</dbReference>
<comment type="caution">
    <text evidence="3">The sequence shown here is derived from an EMBL/GenBank/DDBJ whole genome shotgun (WGS) entry which is preliminary data.</text>
</comment>
<keyword evidence="4" id="KW-1185">Reference proteome</keyword>
<feature type="coiled-coil region" evidence="1">
    <location>
        <begin position="158"/>
        <end position="410"/>
    </location>
</feature>
<feature type="region of interest" description="Disordered" evidence="2">
    <location>
        <begin position="523"/>
        <end position="584"/>
    </location>
</feature>
<keyword evidence="1" id="KW-0175">Coiled coil</keyword>
<evidence type="ECO:0000313" key="4">
    <source>
        <dbReference type="Proteomes" id="UP000544122"/>
    </source>
</evidence>
<dbReference type="EMBL" id="JAAVLX010000010">
    <property type="protein sequence ID" value="NOJ43331.1"/>
    <property type="molecule type" value="Genomic_DNA"/>
</dbReference>